<evidence type="ECO:0000313" key="2">
    <source>
        <dbReference type="Proteomes" id="UP000320461"/>
    </source>
</evidence>
<comment type="caution">
    <text evidence="1">The sequence shown here is derived from an EMBL/GenBank/DDBJ whole genome shotgun (WGS) entry which is preliminary data.</text>
</comment>
<dbReference type="Proteomes" id="UP000320461">
    <property type="component" value="Unassembled WGS sequence"/>
</dbReference>
<evidence type="ECO:0000313" key="1">
    <source>
        <dbReference type="EMBL" id="GEA84638.1"/>
    </source>
</evidence>
<name>A0A4Y3KP02_9CELL</name>
<dbReference type="AlphaFoldDB" id="A0A4Y3KP02"/>
<keyword evidence="2" id="KW-1185">Reference proteome</keyword>
<dbReference type="EMBL" id="BJLQ01000017">
    <property type="protein sequence ID" value="GEA84638.1"/>
    <property type="molecule type" value="Genomic_DNA"/>
</dbReference>
<sequence length="162" mass="17543">MRDAGASSGERSDDGTVQVADVDGRRERRIARAVTWGTLGVVLLGAAAEIEAWPVTSFRLFSTVRTADGATTSLVAIRPDGSQVTVRLPDDQVLATTSHQLVDLRHQSAHQQHAEAVAWLHVAGLDPDDYVAVAVDRSAWTMDPVTREREVHGTTRLVEVPL</sequence>
<proteinExistence type="predicted"/>
<gene>
    <name evidence="1" type="ORF">CGE01nite_18890</name>
</gene>
<dbReference type="RefSeq" id="WP_141370511.1">
    <property type="nucleotide sequence ID" value="NZ_BJLQ01000017.1"/>
</dbReference>
<reference evidence="1 2" key="1">
    <citation type="submission" date="2019-06" db="EMBL/GenBank/DDBJ databases">
        <title>Whole genome shotgun sequence of Cellulomonas gelida NBRC 3748.</title>
        <authorList>
            <person name="Hosoyama A."/>
            <person name="Uohara A."/>
            <person name="Ohji S."/>
            <person name="Ichikawa N."/>
        </authorList>
    </citation>
    <scope>NUCLEOTIDE SEQUENCE [LARGE SCALE GENOMIC DNA]</scope>
    <source>
        <strain evidence="1 2">NBRC 3748</strain>
    </source>
</reference>
<organism evidence="1 2">
    <name type="scientific">Cellulomonas gelida</name>
    <dbReference type="NCBI Taxonomy" id="1712"/>
    <lineage>
        <taxon>Bacteria</taxon>
        <taxon>Bacillati</taxon>
        <taxon>Actinomycetota</taxon>
        <taxon>Actinomycetes</taxon>
        <taxon>Micrococcales</taxon>
        <taxon>Cellulomonadaceae</taxon>
        <taxon>Cellulomonas</taxon>
    </lineage>
</organism>
<protein>
    <submittedName>
        <fullName evidence="1">Uncharacterized protein</fullName>
    </submittedName>
</protein>
<dbReference type="OrthoDB" id="4829374at2"/>
<accession>A0A4Y3KP02</accession>